<dbReference type="Pfam" id="PF00892">
    <property type="entry name" value="EamA"/>
    <property type="match status" value="2"/>
</dbReference>
<feature type="transmembrane region" description="Helical" evidence="7">
    <location>
        <begin position="118"/>
        <end position="135"/>
    </location>
</feature>
<evidence type="ECO:0000259" key="8">
    <source>
        <dbReference type="Pfam" id="PF00892"/>
    </source>
</evidence>
<feature type="transmembrane region" description="Helical" evidence="7">
    <location>
        <begin position="227"/>
        <end position="253"/>
    </location>
</feature>
<feature type="transmembrane region" description="Helical" evidence="7">
    <location>
        <begin position="265"/>
        <end position="282"/>
    </location>
</feature>
<feature type="transmembrane region" description="Helical" evidence="7">
    <location>
        <begin position="54"/>
        <end position="74"/>
    </location>
</feature>
<keyword evidence="5 7" id="KW-1133">Transmembrane helix</keyword>
<comment type="subcellular location">
    <subcellularLocation>
        <location evidence="1">Cell membrane</location>
        <topology evidence="1">Multi-pass membrane protein</topology>
    </subcellularLocation>
</comment>
<gene>
    <name evidence="9" type="ORF">SAMN04487771_10395</name>
</gene>
<dbReference type="InterPro" id="IPR037185">
    <property type="entry name" value="EmrE-like"/>
</dbReference>
<dbReference type="OrthoDB" id="34284at2"/>
<feature type="domain" description="EamA" evidence="8">
    <location>
        <begin position="169"/>
        <end position="303"/>
    </location>
</feature>
<dbReference type="InterPro" id="IPR000620">
    <property type="entry name" value="EamA_dom"/>
</dbReference>
<accession>A0A1I0GUX4</accession>
<evidence type="ECO:0000256" key="2">
    <source>
        <dbReference type="ARBA" id="ARBA00007362"/>
    </source>
</evidence>
<organism evidence="9 10">
    <name type="scientific">[Clostridium] aminophilum</name>
    <dbReference type="NCBI Taxonomy" id="1526"/>
    <lineage>
        <taxon>Bacteria</taxon>
        <taxon>Bacillati</taxon>
        <taxon>Bacillota</taxon>
        <taxon>Clostridia</taxon>
        <taxon>Lachnospirales</taxon>
        <taxon>Lachnospiraceae</taxon>
    </lineage>
</organism>
<feature type="transmembrane region" description="Helical" evidence="7">
    <location>
        <begin position="144"/>
        <end position="162"/>
    </location>
</feature>
<evidence type="ECO:0000256" key="7">
    <source>
        <dbReference type="SAM" id="Phobius"/>
    </source>
</evidence>
<feature type="transmembrane region" description="Helical" evidence="7">
    <location>
        <begin position="25"/>
        <end position="48"/>
    </location>
</feature>
<protein>
    <submittedName>
        <fullName evidence="9">Permease of the drug/metabolite transporter (DMT) superfamily</fullName>
    </submittedName>
</protein>
<keyword evidence="10" id="KW-1185">Reference proteome</keyword>
<name>A0A1I0GUX4_9FIRM</name>
<dbReference type="EMBL" id="FOIL01000039">
    <property type="protein sequence ID" value="SET75162.1"/>
    <property type="molecule type" value="Genomic_DNA"/>
</dbReference>
<keyword evidence="3" id="KW-1003">Cell membrane</keyword>
<evidence type="ECO:0000313" key="10">
    <source>
        <dbReference type="Proteomes" id="UP000199820"/>
    </source>
</evidence>
<feature type="transmembrane region" description="Helical" evidence="7">
    <location>
        <begin position="94"/>
        <end position="112"/>
    </location>
</feature>
<evidence type="ECO:0000256" key="3">
    <source>
        <dbReference type="ARBA" id="ARBA00022475"/>
    </source>
</evidence>
<comment type="similarity">
    <text evidence="2">Belongs to the EamA transporter family.</text>
</comment>
<dbReference type="AlphaFoldDB" id="A0A1I0GUX4"/>
<evidence type="ECO:0000256" key="6">
    <source>
        <dbReference type="ARBA" id="ARBA00023136"/>
    </source>
</evidence>
<evidence type="ECO:0000256" key="1">
    <source>
        <dbReference type="ARBA" id="ARBA00004651"/>
    </source>
</evidence>
<keyword evidence="6 7" id="KW-0472">Membrane</keyword>
<proteinExistence type="inferred from homology"/>
<dbReference type="STRING" id="1526.SAMN02910262_01871"/>
<dbReference type="SUPFAM" id="SSF103481">
    <property type="entry name" value="Multidrug resistance efflux transporter EmrE"/>
    <property type="match status" value="2"/>
</dbReference>
<dbReference type="InterPro" id="IPR050638">
    <property type="entry name" value="AA-Vitamin_Transporters"/>
</dbReference>
<feature type="transmembrane region" description="Helical" evidence="7">
    <location>
        <begin position="195"/>
        <end position="215"/>
    </location>
</feature>
<dbReference type="Proteomes" id="UP000199820">
    <property type="component" value="Unassembled WGS sequence"/>
</dbReference>
<dbReference type="RefSeq" id="WP_083378893.1">
    <property type="nucleotide sequence ID" value="NZ_FOIL01000039.1"/>
</dbReference>
<evidence type="ECO:0000313" key="9">
    <source>
        <dbReference type="EMBL" id="SET75162.1"/>
    </source>
</evidence>
<feature type="transmembrane region" description="Helical" evidence="7">
    <location>
        <begin position="288"/>
        <end position="306"/>
    </location>
</feature>
<dbReference type="Gene3D" id="1.10.3730.20">
    <property type="match status" value="2"/>
</dbReference>
<dbReference type="PANTHER" id="PTHR32322">
    <property type="entry name" value="INNER MEMBRANE TRANSPORTER"/>
    <property type="match status" value="1"/>
</dbReference>
<dbReference type="GO" id="GO:0005886">
    <property type="term" value="C:plasma membrane"/>
    <property type="evidence" value="ECO:0007669"/>
    <property type="project" value="UniProtKB-SubCell"/>
</dbReference>
<feature type="domain" description="EamA" evidence="8">
    <location>
        <begin position="25"/>
        <end position="158"/>
    </location>
</feature>
<reference evidence="9 10" key="1">
    <citation type="submission" date="2016-10" db="EMBL/GenBank/DDBJ databases">
        <authorList>
            <person name="de Groot N.N."/>
        </authorList>
    </citation>
    <scope>NUCLEOTIDE SEQUENCE [LARGE SCALE GENOMIC DNA]</scope>
    <source>
        <strain evidence="9 10">KH1P1</strain>
    </source>
</reference>
<dbReference type="PANTHER" id="PTHR32322:SF18">
    <property type="entry name" value="S-ADENOSYLMETHIONINE_S-ADENOSYLHOMOCYSTEINE TRANSPORTER"/>
    <property type="match status" value="1"/>
</dbReference>
<feature type="transmembrane region" description="Helical" evidence="7">
    <location>
        <begin position="168"/>
        <end position="188"/>
    </location>
</feature>
<keyword evidence="4 7" id="KW-0812">Transmembrane</keyword>
<sequence length="328" mass="35882">MVGEGYNADMGVKNMERTKSGKTGIAYIALLVVFFLWGSVYVANGYILQSLSPIELACCRFVVAAIALGAALAVRREKIHVEKRDWKTFLRIGFIGYFFSIECAMLSIQWTGASMASLINSLNPVIISVFAAFFLREKLTVKKIFCLVLGLLGVLVVSGGPSAEPGQLTGVLWGMGSITTWAWAVMYVRRLSDRYDALMITFLVISISLLFHIPTAGIEVAVKGMPAIHPMTVLCIFYSGVCGTAIPQFLWSFALSKLPASTCSMFYPLMPVFSALLGIMLLGESLSGRFFIGGAMIVSTVIVSCLPDKRGSRETEEKNLPDYEQTER</sequence>
<evidence type="ECO:0000256" key="5">
    <source>
        <dbReference type="ARBA" id="ARBA00022989"/>
    </source>
</evidence>
<evidence type="ECO:0000256" key="4">
    <source>
        <dbReference type="ARBA" id="ARBA00022692"/>
    </source>
</evidence>